<dbReference type="PANTHER" id="PTHR35394">
    <property type="entry name" value="DUF3176 DOMAIN-CONTAINING PROTEIN"/>
    <property type="match status" value="1"/>
</dbReference>
<dbReference type="PANTHER" id="PTHR35394:SF5">
    <property type="entry name" value="DUF3176 DOMAIN-CONTAINING PROTEIN"/>
    <property type="match status" value="1"/>
</dbReference>
<name>A0AA43QRL7_9LECA</name>
<evidence type="ECO:0000256" key="1">
    <source>
        <dbReference type="SAM" id="Phobius"/>
    </source>
</evidence>
<keyword evidence="1" id="KW-0812">Transmembrane</keyword>
<proteinExistence type="predicted"/>
<feature type="transmembrane region" description="Helical" evidence="1">
    <location>
        <begin position="91"/>
        <end position="111"/>
    </location>
</feature>
<organism evidence="2 3">
    <name type="scientific">Ramalina farinacea</name>
    <dbReference type="NCBI Taxonomy" id="258253"/>
    <lineage>
        <taxon>Eukaryota</taxon>
        <taxon>Fungi</taxon>
        <taxon>Dikarya</taxon>
        <taxon>Ascomycota</taxon>
        <taxon>Pezizomycotina</taxon>
        <taxon>Lecanoromycetes</taxon>
        <taxon>OSLEUM clade</taxon>
        <taxon>Lecanoromycetidae</taxon>
        <taxon>Lecanorales</taxon>
        <taxon>Lecanorineae</taxon>
        <taxon>Ramalinaceae</taxon>
        <taxon>Ramalina</taxon>
    </lineage>
</organism>
<protein>
    <submittedName>
        <fullName evidence="2">Uncharacterized protein</fullName>
    </submittedName>
</protein>
<comment type="caution">
    <text evidence="2">The sequence shown here is derived from an EMBL/GenBank/DDBJ whole genome shotgun (WGS) entry which is preliminary data.</text>
</comment>
<evidence type="ECO:0000313" key="3">
    <source>
        <dbReference type="Proteomes" id="UP001161017"/>
    </source>
</evidence>
<keyword evidence="1" id="KW-1133">Transmembrane helix</keyword>
<keyword evidence="1" id="KW-0472">Membrane</keyword>
<dbReference type="AlphaFoldDB" id="A0AA43QRL7"/>
<feature type="transmembrane region" description="Helical" evidence="1">
    <location>
        <begin position="547"/>
        <end position="569"/>
    </location>
</feature>
<evidence type="ECO:0000313" key="2">
    <source>
        <dbReference type="EMBL" id="MDI1490434.1"/>
    </source>
</evidence>
<keyword evidence="3" id="KW-1185">Reference proteome</keyword>
<feature type="transmembrane region" description="Helical" evidence="1">
    <location>
        <begin position="190"/>
        <end position="208"/>
    </location>
</feature>
<reference evidence="2" key="1">
    <citation type="journal article" date="2023" name="Genome Biol. Evol.">
        <title>First Whole Genome Sequence and Flow Cytometry Genome Size Data for the Lichen-Forming Fungus Ramalina farinacea (Ascomycota).</title>
        <authorList>
            <person name="Llewellyn T."/>
            <person name="Mian S."/>
            <person name="Hill R."/>
            <person name="Leitch I.J."/>
            <person name="Gaya E."/>
        </authorList>
    </citation>
    <scope>NUCLEOTIDE SEQUENCE</scope>
    <source>
        <strain evidence="2">LIQ254RAFAR</strain>
    </source>
</reference>
<dbReference type="Pfam" id="PF11374">
    <property type="entry name" value="DUF3176"/>
    <property type="match status" value="1"/>
</dbReference>
<gene>
    <name evidence="2" type="ORF">OHK93_001637</name>
</gene>
<sequence>MVDFFLSGGYIPFLFTESSYVVKVTQFLMMDRREPSSLDSNASLEPDNEISYSPVNSVADEDIRDSHPEKAVVAKSSLYDRFITDSWGLEFLGWLAATLILICLVILLAIFDNKPLVAWHSRLSLNTIIAIGTQFAQSALLLPISEGISQLKWLWYSKRRPLEDMPYFHLGSNRPISSLILLWQRRTNLLVWLGVVSMALQILFGPFVQQAVSLPTQKIRTGEGSILRTQIYSAPPTIRWLVEEPNGRTRSPPELMSAVELGLTQDHLSPSDVAGSCDTGNCTFGIYTTLGVCSAVEDATSSIVELPCPYDYHEMYFNASACPYTVRDLEKSPPIPYMSFIPGHSTLFVAASPGDYPNALGTLVEFYVIYQPQLNVRFTKLDPFSQSKLAALKGTLSLCSHTYNSSMEFGVTTTNMISKDTSLTWIDYALHTYSVSPAAPNNITYNLFIDNMDLSNMIEYLQQSVFVGNISMAGDASTFTTTASLGIGSHLYCSAQGLLATDGVKDLSDLMENVAISLTNFFRTSTQSPDHQYGDATSYEIYFSVSWAWLVAPILSISLTIAFLAATILRSRRLGLPAWKSSQLASLLALDPETRTALGKGMSSQSRTDITTKELMVKVQLMATQGGKWELGKLD</sequence>
<dbReference type="Proteomes" id="UP001161017">
    <property type="component" value="Unassembled WGS sequence"/>
</dbReference>
<dbReference type="EMBL" id="JAPUFD010000011">
    <property type="protein sequence ID" value="MDI1490434.1"/>
    <property type="molecule type" value="Genomic_DNA"/>
</dbReference>
<accession>A0AA43QRL7</accession>
<dbReference type="InterPro" id="IPR021514">
    <property type="entry name" value="DUF3176"/>
</dbReference>